<dbReference type="OrthoDB" id="413467at2759"/>
<evidence type="ECO:0000256" key="3">
    <source>
        <dbReference type="ARBA" id="ARBA00022927"/>
    </source>
</evidence>
<dbReference type="Gene3D" id="2.60.40.1230">
    <property type="match status" value="1"/>
</dbReference>
<dbReference type="InParanoid" id="A2GKQ5"/>
<dbReference type="SUPFAM" id="SSF55711">
    <property type="entry name" value="Subdomain of clathrin and coatomer appendage domain"/>
    <property type="match status" value="1"/>
</dbReference>
<dbReference type="EMBL" id="DS116852">
    <property type="protein sequence ID" value="EAX82262.1"/>
    <property type="molecule type" value="Genomic_DNA"/>
</dbReference>
<organism evidence="7 8">
    <name type="scientific">Trichomonas vaginalis (strain ATCC PRA-98 / G3)</name>
    <dbReference type="NCBI Taxonomy" id="412133"/>
    <lineage>
        <taxon>Eukaryota</taxon>
        <taxon>Metamonada</taxon>
        <taxon>Parabasalia</taxon>
        <taxon>Trichomonadida</taxon>
        <taxon>Trichomonadidae</taxon>
        <taxon>Trichomonas</taxon>
    </lineage>
</organism>
<dbReference type="SUPFAM" id="SSF49348">
    <property type="entry name" value="Clathrin adaptor appendage domain"/>
    <property type="match status" value="1"/>
</dbReference>
<dbReference type="InterPro" id="IPR013041">
    <property type="entry name" value="Clathrin_app_Ig-like_sf"/>
</dbReference>
<dbReference type="PIRSF" id="PIRSF037091">
    <property type="entry name" value="AP2_complex_alpha"/>
    <property type="match status" value="1"/>
</dbReference>
<dbReference type="KEGG" id="tva:4739891"/>
<dbReference type="Gene3D" id="1.25.10.10">
    <property type="entry name" value="Leucine-rich Repeat Variant"/>
    <property type="match status" value="1"/>
</dbReference>
<dbReference type="InterPro" id="IPR009028">
    <property type="entry name" value="Coatomer/calthrin_app_sub_C"/>
</dbReference>
<dbReference type="Gene3D" id="3.30.310.10">
    <property type="entry name" value="TATA-Binding Protein"/>
    <property type="match status" value="1"/>
</dbReference>
<dbReference type="GO" id="GO:0035615">
    <property type="term" value="F:clathrin adaptor activity"/>
    <property type="evidence" value="ECO:0000318"/>
    <property type="project" value="GO_Central"/>
</dbReference>
<comment type="subcellular location">
    <subcellularLocation>
        <location evidence="1">Endomembrane system</location>
        <topology evidence="1">Peripheral membrane protein</topology>
    </subcellularLocation>
</comment>
<evidence type="ECO:0000313" key="7">
    <source>
        <dbReference type="EMBL" id="EAX82262.1"/>
    </source>
</evidence>
<dbReference type="GO" id="GO:0006886">
    <property type="term" value="P:intracellular protein transport"/>
    <property type="evidence" value="ECO:0007669"/>
    <property type="project" value="InterPro"/>
</dbReference>
<dbReference type="InterPro" id="IPR002553">
    <property type="entry name" value="Clathrin/coatomer_adapt-like_N"/>
</dbReference>
<reference evidence="7" key="2">
    <citation type="journal article" date="2007" name="Science">
        <title>Draft genome sequence of the sexually transmitted pathogen Trichomonas vaginalis.</title>
        <authorList>
            <person name="Carlton J.M."/>
            <person name="Hirt R.P."/>
            <person name="Silva J.C."/>
            <person name="Delcher A.L."/>
            <person name="Schatz M."/>
            <person name="Zhao Q."/>
            <person name="Wortman J.R."/>
            <person name="Bidwell S.L."/>
            <person name="Alsmark U.C.M."/>
            <person name="Besteiro S."/>
            <person name="Sicheritz-Ponten T."/>
            <person name="Noel C.J."/>
            <person name="Dacks J.B."/>
            <person name="Foster P.G."/>
            <person name="Simillion C."/>
            <person name="Van de Peer Y."/>
            <person name="Miranda-Saavedra D."/>
            <person name="Barton G.J."/>
            <person name="Westrop G.D."/>
            <person name="Mueller S."/>
            <person name="Dessi D."/>
            <person name="Fiori P.L."/>
            <person name="Ren Q."/>
            <person name="Paulsen I."/>
            <person name="Zhang H."/>
            <person name="Bastida-Corcuera F.D."/>
            <person name="Simoes-Barbosa A."/>
            <person name="Brown M.T."/>
            <person name="Hayes R.D."/>
            <person name="Mukherjee M."/>
            <person name="Okumura C.Y."/>
            <person name="Schneider R."/>
            <person name="Smith A.J."/>
            <person name="Vanacova S."/>
            <person name="Villalvazo M."/>
            <person name="Haas B.J."/>
            <person name="Pertea M."/>
            <person name="Feldblyum T.V."/>
            <person name="Utterback T.R."/>
            <person name="Shu C.L."/>
            <person name="Osoegawa K."/>
            <person name="de Jong P.J."/>
            <person name="Hrdy I."/>
            <person name="Horvathova L."/>
            <person name="Zubacova Z."/>
            <person name="Dolezal P."/>
            <person name="Malik S.B."/>
            <person name="Logsdon J.M. Jr."/>
            <person name="Henze K."/>
            <person name="Gupta A."/>
            <person name="Wang C.C."/>
            <person name="Dunne R.L."/>
            <person name="Upcroft J.A."/>
            <person name="Upcroft P."/>
            <person name="White O."/>
            <person name="Salzberg S.L."/>
            <person name="Tang P."/>
            <person name="Chiu C.-H."/>
            <person name="Lee Y.-S."/>
            <person name="Embley T.M."/>
            <person name="Coombs G.H."/>
            <person name="Mottram J.C."/>
            <person name="Tachezy J."/>
            <person name="Fraser-Liggett C.M."/>
            <person name="Johnson P.J."/>
        </authorList>
    </citation>
    <scope>NUCLEOTIDE SEQUENCE [LARGE SCALE GENOMIC DNA]</scope>
    <source>
        <strain evidence="7">G3</strain>
    </source>
</reference>
<dbReference type="PANTHER" id="PTHR22780">
    <property type="entry name" value="ADAPTIN, ALPHA/GAMMA/EPSILON"/>
    <property type="match status" value="1"/>
</dbReference>
<keyword evidence="3" id="KW-0653">Protein transport</keyword>
<dbReference type="InterPro" id="IPR012295">
    <property type="entry name" value="TBP_dom_sf"/>
</dbReference>
<dbReference type="AlphaFoldDB" id="A2GKQ5"/>
<sequence length="849" mass="93853">MVELVASNVFSEKQIGYITLGVYLNGNYDLVTMFIEHFRKEIRNQENEPGQCLAIAAAANIGGREIAEALSGPILQALINPKNSDFVKKTACLALCRLYRETPSVIQLEPTFIEGLNQLLFSMNYGVQLSAASLILILLQRYSDKMALVLPTALMQLGKIFFDGTVSPDYLYGRNPAPWLILKYMRILQYKTNWDESETDRITRILDNCLQKTDVSLAAKEVHSNLILLFEAINFIIARQFSNQLMQRSASILGGFLNAKLSNVRYLALESLTRLVQANPSIIPSLDQHRQTLYLALRDPDNSIRRRTLSLLFAVCTKESAEEIVHELLNYLRFADITMREPLCLKIAVMAEQFAEDPAWFVDVVLQLITMAGDECSDGVWHRVIQVVSNVQSLQRYATMTSFGSMCANNPHDRLIALTAQLVGEYIQITDIRPEEVIQELIAKYKIASDISKGIIITALAKIGAKYPPGKQTVLEFIQTLTSSTNIDIQQRAIEYITILNAPPQVMQAVFKPIPPFENKKSSLLRKVMLEQAEEGLEEEDEEDKNEEDPSKFVTQLPTKAAPAAPAAAPAPEPKNNADAMDLLGLGSPAPAPAQPKPVAKPTDFGLGAPATPQNAVTDLLSAAPVTNVPAPLNDKEAIKKHFLANDQGLCFEDANIAVNLSIQVNHPNAILSFNIQNKTGGILTNVGVHIPPVPFLAVQSKPGATQINRGEMTVFQFALRVRQPFIDPPSYTLRYTWSEQSHNEVLDLPFNIFKFTAPFNMDYNNFFARWGQLTSPAQQATASFNPVGDPTNQMKQVMTSVFKVPVLPLQVPPGNVCGAGIINAEGGVLGILCRFFIENGKCNVQIKG</sequence>
<keyword evidence="4" id="KW-0472">Membrane</keyword>
<name>A2GKQ5_TRIV3</name>
<feature type="non-terminal residue" evidence="7">
    <location>
        <position position="849"/>
    </location>
</feature>
<evidence type="ECO:0000256" key="1">
    <source>
        <dbReference type="ARBA" id="ARBA00004184"/>
    </source>
</evidence>
<feature type="compositionally biased region" description="Low complexity" evidence="5">
    <location>
        <begin position="561"/>
        <end position="570"/>
    </location>
</feature>
<proteinExistence type="predicted"/>
<dbReference type="VEuPathDB" id="TrichDB:TVAGG3_0527530"/>
<accession>A2GKQ5</accession>
<evidence type="ECO:0000256" key="5">
    <source>
        <dbReference type="SAM" id="MobiDB-lite"/>
    </source>
</evidence>
<dbReference type="RefSeq" id="XP_001295192.1">
    <property type="nucleotide sequence ID" value="XM_001295191.1"/>
</dbReference>
<dbReference type="InterPro" id="IPR017104">
    <property type="entry name" value="AP2_complex_asu"/>
</dbReference>
<evidence type="ECO:0000313" key="8">
    <source>
        <dbReference type="Proteomes" id="UP000001542"/>
    </source>
</evidence>
<reference evidence="7" key="1">
    <citation type="submission" date="2006-10" db="EMBL/GenBank/DDBJ databases">
        <authorList>
            <person name="Amadeo P."/>
            <person name="Zhao Q."/>
            <person name="Wortman J."/>
            <person name="Fraser-Liggett C."/>
            <person name="Carlton J."/>
        </authorList>
    </citation>
    <scope>NUCLEOTIDE SEQUENCE</scope>
    <source>
        <strain evidence="7">G3</strain>
    </source>
</reference>
<dbReference type="InterPro" id="IPR011989">
    <property type="entry name" value="ARM-like"/>
</dbReference>
<keyword evidence="2" id="KW-0813">Transport</keyword>
<keyword evidence="8" id="KW-1185">Reference proteome</keyword>
<dbReference type="GO" id="GO:0030122">
    <property type="term" value="C:AP-2 adaptor complex"/>
    <property type="evidence" value="ECO:0000318"/>
    <property type="project" value="GO_Central"/>
</dbReference>
<evidence type="ECO:0000259" key="6">
    <source>
        <dbReference type="Pfam" id="PF01602"/>
    </source>
</evidence>
<protein>
    <submittedName>
        <fullName evidence="7">Adaptin N terminal region family protein</fullName>
    </submittedName>
</protein>
<dbReference type="SUPFAM" id="SSF48371">
    <property type="entry name" value="ARM repeat"/>
    <property type="match status" value="1"/>
</dbReference>
<dbReference type="InterPro" id="IPR050840">
    <property type="entry name" value="Adaptor_Complx_Large_Subunit"/>
</dbReference>
<feature type="domain" description="Clathrin/coatomer adaptor adaptin-like N-terminal" evidence="6">
    <location>
        <begin position="1"/>
        <end position="501"/>
    </location>
</feature>
<dbReference type="OMA" id="WALAYET"/>
<evidence type="ECO:0000256" key="2">
    <source>
        <dbReference type="ARBA" id="ARBA00022448"/>
    </source>
</evidence>
<evidence type="ECO:0000256" key="4">
    <source>
        <dbReference type="ARBA" id="ARBA00023136"/>
    </source>
</evidence>
<dbReference type="Proteomes" id="UP000001542">
    <property type="component" value="Unassembled WGS sequence"/>
</dbReference>
<gene>
    <name evidence="7" type="ORF">TVAG_547230</name>
</gene>
<dbReference type="GO" id="GO:0072583">
    <property type="term" value="P:clathrin-dependent endocytosis"/>
    <property type="evidence" value="ECO:0000318"/>
    <property type="project" value="GO_Central"/>
</dbReference>
<dbReference type="eggNOG" id="KOG1077">
    <property type="taxonomic scope" value="Eukaryota"/>
</dbReference>
<dbReference type="STRING" id="5722.A2GKQ5"/>
<dbReference type="InterPro" id="IPR016024">
    <property type="entry name" value="ARM-type_fold"/>
</dbReference>
<dbReference type="FunCoup" id="A2GKQ5">
    <property type="interactions" value="574"/>
</dbReference>
<dbReference type="SMR" id="A2GKQ5"/>
<dbReference type="Pfam" id="PF01602">
    <property type="entry name" value="Adaptin_N"/>
    <property type="match status" value="1"/>
</dbReference>
<dbReference type="VEuPathDB" id="TrichDB:TVAG_547230"/>
<feature type="region of interest" description="Disordered" evidence="5">
    <location>
        <begin position="558"/>
        <end position="611"/>
    </location>
</feature>